<dbReference type="Proteomes" id="UP000541610">
    <property type="component" value="Unassembled WGS sequence"/>
</dbReference>
<dbReference type="InterPro" id="IPR051320">
    <property type="entry name" value="Viral_Replic_Matur_Polypro"/>
</dbReference>
<reference evidence="1 2" key="1">
    <citation type="submission" date="2020-04" db="EMBL/GenBank/DDBJ databases">
        <title>Perkinsus olseni comparative genomics.</title>
        <authorList>
            <person name="Bogema D.R."/>
        </authorList>
    </citation>
    <scope>NUCLEOTIDE SEQUENCE [LARGE SCALE GENOMIC DNA]</scope>
    <source>
        <strain evidence="1">00978-12</strain>
    </source>
</reference>
<dbReference type="InterPro" id="IPR043502">
    <property type="entry name" value="DNA/RNA_pol_sf"/>
</dbReference>
<sequence length="741" mass="82195">MAKSKSTTRTTLKMMTVILHELKQSSAEEVPTHHGRKRLPSISEPIEFAEPAKRRVLRNPTRTYFVAWKDADGVVRYGQRLSWTNDGYFLVQEYKLDEAEQMLLPLWISSEGSHHIGVISDPECKPLTLTVSPKDTVTLHLDGSSNHLSQRDIEKVASFRSSGIRALSTLEVLRTRGEVSVAILAQVILLSSLNPGSKVNAKAPIAKRKSPAREIDYLGLALVQGGYRISDATLENLRTNLKTKPLTLRGLRTKLGLLQFCRSLWRPERNRAEKTLSHLTAPFTSLVGSMVAAKSKKTARLSWTADLEAAWKAIGDNMGNAFVPFHSQMDNWDGMQLVLMSDASPEAGAACLWRLSREKFASNPERVSADWLADNAQLIGVWTHKWSTYEKAYDIADRELYAICHALAHWRQLILSFLNFHKLHSSDVHPGIGRVTVFMDSTSALGKVEGRLNSSTYQPLAGSQPPGKLNAGSLGWPIFSSTSRSRTGGQRYVPGGGESFVLVTPVSSSTSDAATADNQPLPSVHDSVKSILEGDLRAQLISLQKADSSTLLHGCSLQAWQLHFDGSGRLQKLATEAKTLGLVSCVDDIVMTISEASITGPVSAPVIPEGVVKGLNDMIGTYVDVDWKLRDWFLFIAHEMDYHRPHRDMRDALIAFVWWPSLLRDARSWVERCDYCMEQKPVKRMKLLTAPRVPWGLIDRSWLSISYMGASRFTVLCSAEDVKGGTTAKILYSSWVSVFGV</sequence>
<evidence type="ECO:0000313" key="2">
    <source>
        <dbReference type="Proteomes" id="UP000541610"/>
    </source>
</evidence>
<dbReference type="EMBL" id="JABANP010000238">
    <property type="protein sequence ID" value="KAF4686004.1"/>
    <property type="molecule type" value="Genomic_DNA"/>
</dbReference>
<dbReference type="PANTHER" id="PTHR33064:SF37">
    <property type="entry name" value="RIBONUCLEASE H"/>
    <property type="match status" value="1"/>
</dbReference>
<dbReference type="OrthoDB" id="9950135at2759"/>
<comment type="caution">
    <text evidence="1">The sequence shown here is derived from an EMBL/GenBank/DDBJ whole genome shotgun (WGS) entry which is preliminary data.</text>
</comment>
<dbReference type="AlphaFoldDB" id="A0A7J6NQ63"/>
<organism evidence="1 2">
    <name type="scientific">Perkinsus olseni</name>
    <name type="common">Perkinsus atlanticus</name>
    <dbReference type="NCBI Taxonomy" id="32597"/>
    <lineage>
        <taxon>Eukaryota</taxon>
        <taxon>Sar</taxon>
        <taxon>Alveolata</taxon>
        <taxon>Perkinsozoa</taxon>
        <taxon>Perkinsea</taxon>
        <taxon>Perkinsida</taxon>
        <taxon>Perkinsidae</taxon>
        <taxon>Perkinsus</taxon>
    </lineage>
</organism>
<accession>A0A7J6NQ63</accession>
<dbReference type="PANTHER" id="PTHR33064">
    <property type="entry name" value="POL PROTEIN"/>
    <property type="match status" value="1"/>
</dbReference>
<dbReference type="SUPFAM" id="SSF56672">
    <property type="entry name" value="DNA/RNA polymerases"/>
    <property type="match status" value="1"/>
</dbReference>
<evidence type="ECO:0008006" key="3">
    <source>
        <dbReference type="Google" id="ProtNLM"/>
    </source>
</evidence>
<name>A0A7J6NQ63_PEROL</name>
<protein>
    <recommendedName>
        <fullName evidence="3">Integrase zinc-binding domain-containing protein</fullName>
    </recommendedName>
</protein>
<proteinExistence type="predicted"/>
<evidence type="ECO:0000313" key="1">
    <source>
        <dbReference type="EMBL" id="KAF4686004.1"/>
    </source>
</evidence>
<gene>
    <name evidence="1" type="ORF">FOZ60_005757</name>
</gene>